<evidence type="ECO:0000313" key="3">
    <source>
        <dbReference type="Proteomes" id="UP000184520"/>
    </source>
</evidence>
<dbReference type="RefSeq" id="WP_073318267.1">
    <property type="nucleotide sequence ID" value="NZ_FQWD01000001.1"/>
</dbReference>
<organism evidence="2 3">
    <name type="scientific">Marisediminitalea aggregata</name>
    <dbReference type="NCBI Taxonomy" id="634436"/>
    <lineage>
        <taxon>Bacteria</taxon>
        <taxon>Pseudomonadati</taxon>
        <taxon>Pseudomonadota</taxon>
        <taxon>Gammaproteobacteria</taxon>
        <taxon>Alteromonadales</taxon>
        <taxon>Alteromonadaceae</taxon>
        <taxon>Marisediminitalea</taxon>
    </lineage>
</organism>
<feature type="transmembrane region" description="Helical" evidence="1">
    <location>
        <begin position="12"/>
        <end position="35"/>
    </location>
</feature>
<keyword evidence="1" id="KW-0472">Membrane</keyword>
<evidence type="ECO:0008006" key="4">
    <source>
        <dbReference type="Google" id="ProtNLM"/>
    </source>
</evidence>
<gene>
    <name evidence="2" type="ORF">SAMN05216361_0875</name>
</gene>
<dbReference type="AlphaFoldDB" id="A0A1M5FJZ5"/>
<evidence type="ECO:0000313" key="2">
    <source>
        <dbReference type="EMBL" id="SHF91808.1"/>
    </source>
</evidence>
<protein>
    <recommendedName>
        <fullName evidence="4">DUF3566 domain-containing protein</fullName>
    </recommendedName>
</protein>
<evidence type="ECO:0000256" key="1">
    <source>
        <dbReference type="SAM" id="Phobius"/>
    </source>
</evidence>
<proteinExistence type="predicted"/>
<dbReference type="Proteomes" id="UP000184520">
    <property type="component" value="Unassembled WGS sequence"/>
</dbReference>
<dbReference type="STRING" id="634436.SAMN05216361_0875"/>
<reference evidence="3" key="1">
    <citation type="submission" date="2016-11" db="EMBL/GenBank/DDBJ databases">
        <authorList>
            <person name="Varghese N."/>
            <person name="Submissions S."/>
        </authorList>
    </citation>
    <scope>NUCLEOTIDE SEQUENCE [LARGE SCALE GENOMIC DNA]</scope>
    <source>
        <strain evidence="3">CGMCC 1.8995</strain>
    </source>
</reference>
<keyword evidence="1" id="KW-1133">Transmembrane helix</keyword>
<keyword evidence="1" id="KW-0812">Transmembrane</keyword>
<accession>A0A1M5FJZ5</accession>
<dbReference type="OrthoDB" id="7041796at2"/>
<sequence>METSVKRLSPHSFALHTALVFAIIALLFILPMTLFMNAMTPNMPDGSMPAAMFGVMTFVMPVMYFVFTYIFGFLGALIYNLIAKKTGGIRCQLEMLPVTRTDATEEI</sequence>
<name>A0A1M5FJZ5_9ALTE</name>
<dbReference type="EMBL" id="FQWD01000001">
    <property type="protein sequence ID" value="SHF91808.1"/>
    <property type="molecule type" value="Genomic_DNA"/>
</dbReference>
<keyword evidence="3" id="KW-1185">Reference proteome</keyword>
<feature type="transmembrane region" description="Helical" evidence="1">
    <location>
        <begin position="55"/>
        <end position="82"/>
    </location>
</feature>